<gene>
    <name evidence="2" type="ORF">DFR58_1484</name>
</gene>
<name>A0A369AFB0_9FIRM</name>
<dbReference type="Gene3D" id="2.30.110.10">
    <property type="entry name" value="Electron Transport, Fmn-binding Protein, Chain A"/>
    <property type="match status" value="1"/>
</dbReference>
<evidence type="ECO:0000259" key="1">
    <source>
        <dbReference type="Pfam" id="PF01243"/>
    </source>
</evidence>
<accession>A0A369AFB0</accession>
<reference evidence="2 3" key="1">
    <citation type="submission" date="2018-07" db="EMBL/GenBank/DDBJ databases">
        <title>Genomic Encyclopedia of Type Strains, Phase IV (KMG-IV): sequencing the most valuable type-strain genomes for metagenomic binning, comparative biology and taxonomic classification.</title>
        <authorList>
            <person name="Goeker M."/>
        </authorList>
    </citation>
    <scope>NUCLEOTIDE SEQUENCE [LARGE SCALE GENOMIC DNA]</scope>
    <source>
        <strain evidence="2 3">DSM 27016</strain>
    </source>
</reference>
<comment type="caution">
    <text evidence="2">The sequence shown here is derived from an EMBL/GenBank/DDBJ whole genome shotgun (WGS) entry which is preliminary data.</text>
</comment>
<dbReference type="AlphaFoldDB" id="A0A369AFB0"/>
<evidence type="ECO:0000313" key="3">
    <source>
        <dbReference type="Proteomes" id="UP000253034"/>
    </source>
</evidence>
<protein>
    <submittedName>
        <fullName evidence="2">Pyridoxamine 5'-phosphate oxidase</fullName>
    </submittedName>
</protein>
<proteinExistence type="predicted"/>
<organism evidence="2 3">
    <name type="scientific">Anaerobacterium chartisolvens</name>
    <dbReference type="NCBI Taxonomy" id="1297424"/>
    <lineage>
        <taxon>Bacteria</taxon>
        <taxon>Bacillati</taxon>
        <taxon>Bacillota</taxon>
        <taxon>Clostridia</taxon>
        <taxon>Eubacteriales</taxon>
        <taxon>Oscillospiraceae</taxon>
        <taxon>Anaerobacterium</taxon>
    </lineage>
</organism>
<dbReference type="EMBL" id="QPJT01000048">
    <property type="protein sequence ID" value="RCX07871.1"/>
    <property type="molecule type" value="Genomic_DNA"/>
</dbReference>
<dbReference type="RefSeq" id="WP_242987777.1">
    <property type="nucleotide sequence ID" value="NZ_QPJT01000048.1"/>
</dbReference>
<keyword evidence="3" id="KW-1185">Reference proteome</keyword>
<feature type="domain" description="Pyridoxamine 5'-phosphate oxidase N-terminal" evidence="1">
    <location>
        <begin position="7"/>
        <end position="80"/>
    </location>
</feature>
<dbReference type="SUPFAM" id="SSF50475">
    <property type="entry name" value="FMN-binding split barrel"/>
    <property type="match status" value="1"/>
</dbReference>
<dbReference type="Pfam" id="PF01243">
    <property type="entry name" value="PNPOx_N"/>
    <property type="match status" value="1"/>
</dbReference>
<dbReference type="Proteomes" id="UP000253034">
    <property type="component" value="Unassembled WGS sequence"/>
</dbReference>
<sequence length="153" mass="17577">MGTAMDVMAELFSKDCIFALATVNGNKPSVRMIDTYYEDGAFYVVTYARSAKVKELESNEKVALCSQAYRFDGVARNIGHPLAPENSTIRKKLIQVFEPWYFRHNNEEDEAMCYVRIELQQGFFHKDGTGYNVDFKNNKAETFPFSFDIILPE</sequence>
<dbReference type="InterPro" id="IPR011576">
    <property type="entry name" value="Pyridox_Oxase_N"/>
</dbReference>
<dbReference type="InterPro" id="IPR012349">
    <property type="entry name" value="Split_barrel_FMN-bd"/>
</dbReference>
<evidence type="ECO:0000313" key="2">
    <source>
        <dbReference type="EMBL" id="RCX07871.1"/>
    </source>
</evidence>